<dbReference type="EMBL" id="KQ461175">
    <property type="protein sequence ID" value="KPJ07894.1"/>
    <property type="molecule type" value="Genomic_DNA"/>
</dbReference>
<dbReference type="STRING" id="76193.A0A194QRC6"/>
<dbReference type="InParanoid" id="A0A194QRC6"/>
<dbReference type="SUPFAM" id="SSF51735">
    <property type="entry name" value="NAD(P)-binding Rossmann-fold domains"/>
    <property type="match status" value="1"/>
</dbReference>
<evidence type="ECO:0000256" key="1">
    <source>
        <dbReference type="ARBA" id="ARBA00006484"/>
    </source>
</evidence>
<dbReference type="PRINTS" id="PR00080">
    <property type="entry name" value="SDRFAMILY"/>
</dbReference>
<evidence type="ECO:0000313" key="5">
    <source>
        <dbReference type="Proteomes" id="UP000053240"/>
    </source>
</evidence>
<dbReference type="PRINTS" id="PR00081">
    <property type="entry name" value="GDHRDH"/>
</dbReference>
<dbReference type="KEGG" id="pmac:106718529"/>
<dbReference type="Gene3D" id="3.40.50.720">
    <property type="entry name" value="NAD(P)-binding Rossmann-like Domain"/>
    <property type="match status" value="1"/>
</dbReference>
<accession>A0A194QRC6</accession>
<dbReference type="GO" id="GO:0016616">
    <property type="term" value="F:oxidoreductase activity, acting on the CH-OH group of donors, NAD or NADP as acceptor"/>
    <property type="evidence" value="ECO:0007669"/>
    <property type="project" value="TreeGrafter"/>
</dbReference>
<dbReference type="Pfam" id="PF00106">
    <property type="entry name" value="adh_short"/>
    <property type="match status" value="1"/>
</dbReference>
<proteinExistence type="inferred from homology"/>
<name>A0A194QRC6_PAPMA</name>
<organism evidence="4 5">
    <name type="scientific">Papilio machaon</name>
    <name type="common">Old World swallowtail butterfly</name>
    <dbReference type="NCBI Taxonomy" id="76193"/>
    <lineage>
        <taxon>Eukaryota</taxon>
        <taxon>Metazoa</taxon>
        <taxon>Ecdysozoa</taxon>
        <taxon>Arthropoda</taxon>
        <taxon>Hexapoda</taxon>
        <taxon>Insecta</taxon>
        <taxon>Pterygota</taxon>
        <taxon>Neoptera</taxon>
        <taxon>Endopterygota</taxon>
        <taxon>Lepidoptera</taxon>
        <taxon>Glossata</taxon>
        <taxon>Ditrysia</taxon>
        <taxon>Papilionoidea</taxon>
        <taxon>Papilionidae</taxon>
        <taxon>Papilioninae</taxon>
        <taxon>Papilio</taxon>
    </lineage>
</organism>
<comment type="similarity">
    <text evidence="1 3">Belongs to the short-chain dehydrogenases/reductases (SDR) family.</text>
</comment>
<protein>
    <submittedName>
        <fullName evidence="4">15-hydroxyprostaglandin dehydrogenase [NAD+]</fullName>
    </submittedName>
</protein>
<dbReference type="InterPro" id="IPR002347">
    <property type="entry name" value="SDR_fam"/>
</dbReference>
<keyword evidence="2" id="KW-0560">Oxidoreductase</keyword>
<keyword evidence="5" id="KW-1185">Reference proteome</keyword>
<evidence type="ECO:0000256" key="2">
    <source>
        <dbReference type="ARBA" id="ARBA00023002"/>
    </source>
</evidence>
<dbReference type="InterPro" id="IPR036291">
    <property type="entry name" value="NAD(P)-bd_dom_sf"/>
</dbReference>
<dbReference type="GO" id="GO:0005737">
    <property type="term" value="C:cytoplasm"/>
    <property type="evidence" value="ECO:0007669"/>
    <property type="project" value="TreeGrafter"/>
</dbReference>
<dbReference type="PANTHER" id="PTHR44229">
    <property type="entry name" value="15-HYDROXYPROSTAGLANDIN DEHYDROGENASE [NAD(+)]"/>
    <property type="match status" value="1"/>
</dbReference>
<dbReference type="PANTHER" id="PTHR44229:SF8">
    <property type="entry name" value="ALCOHOL DEHYDROGENASE-RELATED"/>
    <property type="match status" value="1"/>
</dbReference>
<evidence type="ECO:0000313" key="4">
    <source>
        <dbReference type="EMBL" id="KPJ07894.1"/>
    </source>
</evidence>
<dbReference type="AlphaFoldDB" id="A0A194QRC6"/>
<gene>
    <name evidence="4" type="ORF">RR48_12736</name>
</gene>
<reference evidence="4 5" key="1">
    <citation type="journal article" date="2015" name="Nat. Commun.">
        <title>Outbred genome sequencing and CRISPR/Cas9 gene editing in butterflies.</title>
        <authorList>
            <person name="Li X."/>
            <person name="Fan D."/>
            <person name="Zhang W."/>
            <person name="Liu G."/>
            <person name="Zhang L."/>
            <person name="Zhao L."/>
            <person name="Fang X."/>
            <person name="Chen L."/>
            <person name="Dong Y."/>
            <person name="Chen Y."/>
            <person name="Ding Y."/>
            <person name="Zhao R."/>
            <person name="Feng M."/>
            <person name="Zhu Y."/>
            <person name="Feng Y."/>
            <person name="Jiang X."/>
            <person name="Zhu D."/>
            <person name="Xiang H."/>
            <person name="Feng X."/>
            <person name="Li S."/>
            <person name="Wang J."/>
            <person name="Zhang G."/>
            <person name="Kronforst M.R."/>
            <person name="Wang W."/>
        </authorList>
    </citation>
    <scope>NUCLEOTIDE SEQUENCE [LARGE SCALE GENOMIC DNA]</scope>
    <source>
        <strain evidence="4">Ya'a_city_454_Pm</strain>
        <tissue evidence="4">Whole body</tissue>
    </source>
</reference>
<sequence length="272" mass="29246">MAYDLKDKVIFITGAATGIGSRIVRIAVAEEAKHVAILDIAVEAGIAFQNELNSKYGNNKVQFIKCDVTNTEELNAAFAKVKDEFGYIDIVINNAGVLNDNLQVYVKQININVTALVTSSLKALELMRKDEGGKGGVVINMSSIAAICAVPDTPIYSATKAAVLKFTTAMGNDLYYSRTGVRFLTVCFGATDTPLLSVEKMGSFDSKVEAGIPETFKKLKWQSPEAAARGVVDTYKNGASGSVWLIAGGKPAVEVTELYNKGIALFDHLIYN</sequence>
<dbReference type="FunCoup" id="A0A194QRC6">
    <property type="interactions" value="107"/>
</dbReference>
<dbReference type="OrthoDB" id="417891at2759"/>
<evidence type="ECO:0000256" key="3">
    <source>
        <dbReference type="RuleBase" id="RU000363"/>
    </source>
</evidence>
<dbReference type="Proteomes" id="UP000053240">
    <property type="component" value="Unassembled WGS sequence"/>
</dbReference>